<name>A0A2W5QI69_VARPD</name>
<dbReference type="EMBL" id="QFPP01000044">
    <property type="protein sequence ID" value="PZQ76734.1"/>
    <property type="molecule type" value="Genomic_DNA"/>
</dbReference>
<dbReference type="AlphaFoldDB" id="A0A2W5QI69"/>
<gene>
    <name evidence="1" type="ORF">DI563_06290</name>
</gene>
<evidence type="ECO:0000313" key="2">
    <source>
        <dbReference type="Proteomes" id="UP000249135"/>
    </source>
</evidence>
<organism evidence="1 2">
    <name type="scientific">Variovorax paradoxus</name>
    <dbReference type="NCBI Taxonomy" id="34073"/>
    <lineage>
        <taxon>Bacteria</taxon>
        <taxon>Pseudomonadati</taxon>
        <taxon>Pseudomonadota</taxon>
        <taxon>Betaproteobacteria</taxon>
        <taxon>Burkholderiales</taxon>
        <taxon>Comamonadaceae</taxon>
        <taxon>Variovorax</taxon>
    </lineage>
</organism>
<accession>A0A2W5QI69</accession>
<proteinExistence type="predicted"/>
<protein>
    <submittedName>
        <fullName evidence="1">Uncharacterized protein</fullName>
    </submittedName>
</protein>
<sequence>MTRLAPEFDRLYAAVPNGGTSDGALIGPGGEVRALVMELTAPPAWDSLGQVWRGVQVDLGFPAPAIAVSGIDGLQLWFSLAQAVSAPDGHAFLHALSRRFLPDVPVRRLRLFPNPVSGHARPVPECRTASGDWSAFVAPDLAPVFGDTPWLDIPPSDEGQAALLAGLTSIPRAAFDAAVALLGDEGSVPAVATIADPAEHDAAAAAALRVDPTDDPLLFLQQVMSNERVPLALRVEAAKALLAHRGGGGR</sequence>
<evidence type="ECO:0000313" key="1">
    <source>
        <dbReference type="EMBL" id="PZQ76734.1"/>
    </source>
</evidence>
<dbReference type="Proteomes" id="UP000249135">
    <property type="component" value="Unassembled WGS sequence"/>
</dbReference>
<comment type="caution">
    <text evidence="1">The sequence shown here is derived from an EMBL/GenBank/DDBJ whole genome shotgun (WGS) entry which is preliminary data.</text>
</comment>
<reference evidence="1 2" key="1">
    <citation type="submission" date="2017-08" db="EMBL/GenBank/DDBJ databases">
        <title>Infants hospitalized years apart are colonized by the same room-sourced microbial strains.</title>
        <authorList>
            <person name="Brooks B."/>
            <person name="Olm M.R."/>
            <person name="Firek B.A."/>
            <person name="Baker R."/>
            <person name="Thomas B.C."/>
            <person name="Morowitz M.J."/>
            <person name="Banfield J.F."/>
        </authorList>
    </citation>
    <scope>NUCLEOTIDE SEQUENCE [LARGE SCALE GENOMIC DNA]</scope>
    <source>
        <strain evidence="1">S2_005_003_R2_41</strain>
    </source>
</reference>